<dbReference type="GeneID" id="78230434"/>
<dbReference type="EMBL" id="ADKX01000043">
    <property type="protein sequence ID" value="EFW03736.1"/>
    <property type="molecule type" value="Genomic_DNA"/>
</dbReference>
<dbReference type="PANTHER" id="PTHR10000:SF25">
    <property type="entry name" value="PHOSPHATASE YKRA-RELATED"/>
    <property type="match status" value="1"/>
</dbReference>
<dbReference type="PROSITE" id="PS01229">
    <property type="entry name" value="COF_2"/>
    <property type="match status" value="1"/>
</dbReference>
<dbReference type="HOGENOM" id="CLU_044146_7_0_9"/>
<dbReference type="PROSITE" id="PS01228">
    <property type="entry name" value="COF_1"/>
    <property type="match status" value="1"/>
</dbReference>
<proteinExistence type="predicted"/>
<keyword evidence="2" id="KW-1185">Reference proteome</keyword>
<dbReference type="Gene3D" id="3.30.1240.10">
    <property type="match status" value="1"/>
</dbReference>
<reference evidence="1 2" key="1">
    <citation type="submission" date="2010-12" db="EMBL/GenBank/DDBJ databases">
        <title>The Genome Sequence of Coprobacillus sp. strain 29_1.</title>
        <authorList>
            <consortium name="The Broad Institute Genome Sequencing Platform"/>
            <person name="Earl A."/>
            <person name="Ward D."/>
            <person name="Feldgarden M."/>
            <person name="Gevers D."/>
            <person name="Daigneault M."/>
            <person name="Sibley C.D."/>
            <person name="White A."/>
            <person name="Strauss J."/>
            <person name="Allen-Vercoe E."/>
            <person name="Young S.K."/>
            <person name="Zeng Q."/>
            <person name="Gargeya S."/>
            <person name="Fitzgerald M."/>
            <person name="Haas B."/>
            <person name="Abouelleil A."/>
            <person name="Alvarado L."/>
            <person name="Arachchi H.M."/>
            <person name="Berlin A."/>
            <person name="Brown A."/>
            <person name="Chapman S.B."/>
            <person name="Chen Z."/>
            <person name="Dunbar C."/>
            <person name="Freedman E."/>
            <person name="Gearin G."/>
            <person name="Gellesch M."/>
            <person name="Goldberg J."/>
            <person name="Griggs A."/>
            <person name="Gujja S."/>
            <person name="Heilman E."/>
            <person name="Heiman D."/>
            <person name="Howarth C."/>
            <person name="Larson L."/>
            <person name="Lui A."/>
            <person name="MacDonald P.J.P."/>
            <person name="Mehta T."/>
            <person name="Montmayeur A."/>
            <person name="Murphy C."/>
            <person name="Neiman D."/>
            <person name="Pearson M."/>
            <person name="Priest M."/>
            <person name="Roberts A."/>
            <person name="Saif S."/>
            <person name="Shea T."/>
            <person name="Shenoy N."/>
            <person name="Sisk P."/>
            <person name="Stolte C."/>
            <person name="Sykes S."/>
            <person name="White J."/>
            <person name="Yandava C."/>
            <person name="Nusbaum C."/>
            <person name="Birren B."/>
        </authorList>
    </citation>
    <scope>NUCLEOTIDE SEQUENCE [LARGE SCALE GENOMIC DNA]</scope>
    <source>
        <strain evidence="1 2">29_1</strain>
    </source>
</reference>
<dbReference type="NCBIfam" id="TIGR00099">
    <property type="entry name" value="Cof-subfamily"/>
    <property type="match status" value="1"/>
</dbReference>
<name>E7GDT3_9FIRM</name>
<organism evidence="1 2">
    <name type="scientific">Coprobacillus cateniformis</name>
    <dbReference type="NCBI Taxonomy" id="100884"/>
    <lineage>
        <taxon>Bacteria</taxon>
        <taxon>Bacillati</taxon>
        <taxon>Bacillota</taxon>
        <taxon>Erysipelotrichia</taxon>
        <taxon>Erysipelotrichales</taxon>
        <taxon>Coprobacillaceae</taxon>
        <taxon>Coprobacillus</taxon>
    </lineage>
</organism>
<dbReference type="SFLD" id="SFLDG01144">
    <property type="entry name" value="C2.B.4:_PGP_Like"/>
    <property type="match status" value="1"/>
</dbReference>
<gene>
    <name evidence="1" type="ORF">HMPREF9488_02926</name>
</gene>
<dbReference type="InterPro" id="IPR023214">
    <property type="entry name" value="HAD_sf"/>
</dbReference>
<dbReference type="Gene3D" id="3.40.50.1000">
    <property type="entry name" value="HAD superfamily/HAD-like"/>
    <property type="match status" value="1"/>
</dbReference>
<accession>E7GDT3</accession>
<dbReference type="AlphaFoldDB" id="E7GDT3"/>
<dbReference type="SFLD" id="SFLDG01140">
    <property type="entry name" value="C2.B:_Phosphomannomutase_and_P"/>
    <property type="match status" value="1"/>
</dbReference>
<dbReference type="Proteomes" id="UP000003157">
    <property type="component" value="Unassembled WGS sequence"/>
</dbReference>
<evidence type="ECO:0008006" key="3">
    <source>
        <dbReference type="Google" id="ProtNLM"/>
    </source>
</evidence>
<protein>
    <recommendedName>
        <fullName evidence="3">Cof-type HAD-IIB family hydrolase</fullName>
    </recommendedName>
</protein>
<dbReference type="InterPro" id="IPR000150">
    <property type="entry name" value="Cof"/>
</dbReference>
<evidence type="ECO:0000313" key="2">
    <source>
        <dbReference type="Proteomes" id="UP000003157"/>
    </source>
</evidence>
<comment type="caution">
    <text evidence="1">The sequence shown here is derived from an EMBL/GenBank/DDBJ whole genome shotgun (WGS) entry which is preliminary data.</text>
</comment>
<dbReference type="SUPFAM" id="SSF56784">
    <property type="entry name" value="HAD-like"/>
    <property type="match status" value="1"/>
</dbReference>
<dbReference type="OrthoDB" id="1654797at2"/>
<dbReference type="GO" id="GO:0016791">
    <property type="term" value="F:phosphatase activity"/>
    <property type="evidence" value="ECO:0007669"/>
    <property type="project" value="TreeGrafter"/>
</dbReference>
<evidence type="ECO:0000313" key="1">
    <source>
        <dbReference type="EMBL" id="EFW03736.1"/>
    </source>
</evidence>
<dbReference type="RefSeq" id="WP_008790013.1">
    <property type="nucleotide sequence ID" value="NZ_AKCB01000001.1"/>
</dbReference>
<dbReference type="InterPro" id="IPR036412">
    <property type="entry name" value="HAD-like_sf"/>
</dbReference>
<dbReference type="eggNOG" id="COG0561">
    <property type="taxonomic scope" value="Bacteria"/>
</dbReference>
<dbReference type="PANTHER" id="PTHR10000">
    <property type="entry name" value="PHOSPHOSERINE PHOSPHATASE"/>
    <property type="match status" value="1"/>
</dbReference>
<dbReference type="SFLD" id="SFLDS00003">
    <property type="entry name" value="Haloacid_Dehalogenase"/>
    <property type="match status" value="1"/>
</dbReference>
<dbReference type="Pfam" id="PF08282">
    <property type="entry name" value="Hydrolase_3"/>
    <property type="match status" value="1"/>
</dbReference>
<dbReference type="GO" id="GO:0000287">
    <property type="term" value="F:magnesium ion binding"/>
    <property type="evidence" value="ECO:0007669"/>
    <property type="project" value="TreeGrafter"/>
</dbReference>
<dbReference type="InterPro" id="IPR006379">
    <property type="entry name" value="HAD-SF_hydro_IIB"/>
</dbReference>
<sequence>MIKAIFFDIDGTLLSHTTRSVPYSTQIALQHLKEKGIYTFIATGRHISEMVDLPIHDLEFEGYITLNGQYCYNRDGIIYDLPIHSHDIHNILKLIDKHPFPCIFVEKELMYINYHNDAVQIVQDAISTPLPDIQDINRAYSHPIYQVIPYDITSQKENIILDIMPHCQKTRWHELAIDIIPKTGGKQNGIREVLKHYDIQPEETMAFGDGHNDIDMFEFVGLSIAMGNATQELKEVASDVTDDIDHDGIYNALVKYNILQKD</sequence>
<dbReference type="NCBIfam" id="TIGR01484">
    <property type="entry name" value="HAD-SF-IIB"/>
    <property type="match status" value="1"/>
</dbReference>
<dbReference type="GO" id="GO:0005829">
    <property type="term" value="C:cytosol"/>
    <property type="evidence" value="ECO:0007669"/>
    <property type="project" value="TreeGrafter"/>
</dbReference>
<dbReference type="STRING" id="100884.GCA_000269565_02620"/>